<feature type="transmembrane region" description="Helical" evidence="1">
    <location>
        <begin position="40"/>
        <end position="59"/>
    </location>
</feature>
<dbReference type="RefSeq" id="WP_183602869.1">
    <property type="nucleotide sequence ID" value="NZ_JACHXK010000014.1"/>
</dbReference>
<evidence type="ECO:0000313" key="3">
    <source>
        <dbReference type="Proteomes" id="UP000570361"/>
    </source>
</evidence>
<dbReference type="EMBL" id="JACHXK010000014">
    <property type="protein sequence ID" value="MBB3112758.1"/>
    <property type="molecule type" value="Genomic_DNA"/>
</dbReference>
<dbReference type="AlphaFoldDB" id="A0A7W5B1N1"/>
<name>A0A7W5B1N1_9BACL</name>
<evidence type="ECO:0000256" key="1">
    <source>
        <dbReference type="SAM" id="Phobius"/>
    </source>
</evidence>
<protein>
    <submittedName>
        <fullName evidence="2">Uncharacterized protein</fullName>
    </submittedName>
</protein>
<gene>
    <name evidence="2" type="ORF">FHS18_004860</name>
</gene>
<proteinExistence type="predicted"/>
<feature type="transmembrane region" description="Helical" evidence="1">
    <location>
        <begin position="16"/>
        <end position="34"/>
    </location>
</feature>
<evidence type="ECO:0000313" key="2">
    <source>
        <dbReference type="EMBL" id="MBB3112758.1"/>
    </source>
</evidence>
<keyword evidence="3" id="KW-1185">Reference proteome</keyword>
<keyword evidence="1" id="KW-0472">Membrane</keyword>
<keyword evidence="1" id="KW-0812">Transmembrane</keyword>
<comment type="caution">
    <text evidence="2">The sequence shown here is derived from an EMBL/GenBank/DDBJ whole genome shotgun (WGS) entry which is preliminary data.</text>
</comment>
<feature type="transmembrane region" description="Helical" evidence="1">
    <location>
        <begin position="66"/>
        <end position="83"/>
    </location>
</feature>
<keyword evidence="1" id="KW-1133">Transmembrane helix</keyword>
<dbReference type="Proteomes" id="UP000570361">
    <property type="component" value="Unassembled WGS sequence"/>
</dbReference>
<organism evidence="2 3">
    <name type="scientific">Paenibacillus phyllosphaerae</name>
    <dbReference type="NCBI Taxonomy" id="274593"/>
    <lineage>
        <taxon>Bacteria</taxon>
        <taxon>Bacillati</taxon>
        <taxon>Bacillota</taxon>
        <taxon>Bacilli</taxon>
        <taxon>Bacillales</taxon>
        <taxon>Paenibacillaceae</taxon>
        <taxon>Paenibacillus</taxon>
    </lineage>
</organism>
<reference evidence="2 3" key="1">
    <citation type="submission" date="2020-08" db="EMBL/GenBank/DDBJ databases">
        <title>Genomic Encyclopedia of Type Strains, Phase III (KMG-III): the genomes of soil and plant-associated and newly described type strains.</title>
        <authorList>
            <person name="Whitman W."/>
        </authorList>
    </citation>
    <scope>NUCLEOTIDE SEQUENCE [LARGE SCALE GENOMIC DNA]</scope>
    <source>
        <strain evidence="2 3">CECT 5862</strain>
    </source>
</reference>
<accession>A0A7W5B1N1</accession>
<sequence>MNRVMFILKLFAREPLWYQVLIVAALLVSILFSSSFFAEGYYPSLSKLAAAVFFVAVGFKLRQNRTVAGVFLVVTVLCLYLSWQSYVEVM</sequence>